<sequence>MRRITQLLITGLAAGLTVFVGSRMTFSGYAEEPAPCPAPVRFMGYHSYLRDLTTLKEFGALGIDVVTFFPANTLSSVGVPYSPYPPIWIGPGMHRLDCVDQQIHDILEANPRAKIILEIDLNTPVWWPRWLGAAADRDDSFTKLGKVAAHPGWRQDTREYLQTLLKHLEANYSERIIAYVLVGGMTLEWQDMARGEESAVRRKAWRDWMIAQGLPDPVDIPPASVREHVTHGLFRDPVADRQSILYWKFNADLIADTILFYAKAAQEVIRHRVPVGVYYGYWLEHAAGRLLYEGHLGFEKVLNSPDVDFFLAPGSYFDRQIGGASGFMVCLASIRHHRKGFVHEIDHRTHTAKSVTLLGRPVPGHESGFPDEQSTIAGLRREFALGLINGTALWWFDMFGHWYDGPAVRQALAEMASLWQRFSPIQTRSVSEVAVLVDSESFYYLDGHASIYNDLLSRQRFGLARMGAPYDIYVFSDLATVDLSQYKMVIFPNLFVVDDEKINLLSEKVFKDHRTVVWIRSPGIIWNGRYDPDGVEKLTGLPVGAQEITVKDFSAWRSVLAPKPNLSGATLREIAQKAGVHIYCEEDQVCYVNSHFIAFHTARPGEWQLRLREPCSRVMELFSGQEVGHNVQQITCRADGPNTFLYLLEK</sequence>
<accession>A0A286RFY6</accession>
<evidence type="ECO:0000313" key="1">
    <source>
        <dbReference type="EMBL" id="ASV74870.1"/>
    </source>
</evidence>
<dbReference type="Gene3D" id="3.40.50.880">
    <property type="match status" value="1"/>
</dbReference>
<dbReference type="OrthoDB" id="9800974at2"/>
<reference evidence="1 2" key="1">
    <citation type="journal article" name="Front. Microbiol.">
        <title>Sugar Metabolism of the First Thermophilic Planctomycete Thermogutta terrifontis: Comparative Genomic and Transcriptomic Approaches.</title>
        <authorList>
            <person name="Elcheninov A.G."/>
            <person name="Menzel P."/>
            <person name="Gudbergsdottir S.R."/>
            <person name="Slesarev A.I."/>
            <person name="Kadnikov V.V."/>
            <person name="Krogh A."/>
            <person name="Bonch-Osmolovskaya E.A."/>
            <person name="Peng X."/>
            <person name="Kublanov I.V."/>
        </authorList>
    </citation>
    <scope>NUCLEOTIDE SEQUENCE [LARGE SCALE GENOMIC DNA]</scope>
    <source>
        <strain evidence="1 2">R1</strain>
    </source>
</reference>
<name>A0A286RFY6_9BACT</name>
<dbReference type="RefSeq" id="WP_095415075.1">
    <property type="nucleotide sequence ID" value="NZ_CP018477.1"/>
</dbReference>
<evidence type="ECO:0008006" key="3">
    <source>
        <dbReference type="Google" id="ProtNLM"/>
    </source>
</evidence>
<gene>
    <name evidence="1" type="ORF">THTE_2268</name>
</gene>
<proteinExistence type="predicted"/>
<protein>
    <recommendedName>
        <fullName evidence="3">Glycoside hydrolase family 42 N-terminal domain-containing protein</fullName>
    </recommendedName>
</protein>
<dbReference type="Proteomes" id="UP000215086">
    <property type="component" value="Chromosome"/>
</dbReference>
<evidence type="ECO:0000313" key="2">
    <source>
        <dbReference type="Proteomes" id="UP000215086"/>
    </source>
</evidence>
<dbReference type="InterPro" id="IPR029062">
    <property type="entry name" value="Class_I_gatase-like"/>
</dbReference>
<dbReference type="AlphaFoldDB" id="A0A286RFY6"/>
<organism evidence="1 2">
    <name type="scientific">Thermogutta terrifontis</name>
    <dbReference type="NCBI Taxonomy" id="1331910"/>
    <lineage>
        <taxon>Bacteria</taxon>
        <taxon>Pseudomonadati</taxon>
        <taxon>Planctomycetota</taxon>
        <taxon>Planctomycetia</taxon>
        <taxon>Pirellulales</taxon>
        <taxon>Thermoguttaceae</taxon>
        <taxon>Thermogutta</taxon>
    </lineage>
</organism>
<dbReference type="EMBL" id="CP018477">
    <property type="protein sequence ID" value="ASV74870.1"/>
    <property type="molecule type" value="Genomic_DNA"/>
</dbReference>
<dbReference type="KEGG" id="ttf:THTE_2268"/>
<keyword evidence="2" id="KW-1185">Reference proteome</keyword>
<dbReference type="CDD" id="cd03143">
    <property type="entry name" value="A4_beta-galactosidase_middle_domain"/>
    <property type="match status" value="1"/>
</dbReference>